<dbReference type="InterPro" id="IPR001680">
    <property type="entry name" value="WD40_rpt"/>
</dbReference>
<feature type="repeat" description="WD" evidence="3">
    <location>
        <begin position="77"/>
        <end position="118"/>
    </location>
</feature>
<dbReference type="InterPro" id="IPR019775">
    <property type="entry name" value="WD40_repeat_CS"/>
</dbReference>
<dbReference type="AlphaFoldDB" id="X6LXR8"/>
<dbReference type="InterPro" id="IPR020472">
    <property type="entry name" value="WD40_PAC1"/>
</dbReference>
<reference evidence="4 5" key="1">
    <citation type="journal article" date="2013" name="Curr. Biol.">
        <title>The Genome of the Foraminiferan Reticulomyxa filosa.</title>
        <authorList>
            <person name="Glockner G."/>
            <person name="Hulsmann N."/>
            <person name="Schleicher M."/>
            <person name="Noegel A.A."/>
            <person name="Eichinger L."/>
            <person name="Gallinger C."/>
            <person name="Pawlowski J."/>
            <person name="Sierra R."/>
            <person name="Euteneuer U."/>
            <person name="Pillet L."/>
            <person name="Moustafa A."/>
            <person name="Platzer M."/>
            <person name="Groth M."/>
            <person name="Szafranski K."/>
            <person name="Schliwa M."/>
        </authorList>
    </citation>
    <scope>NUCLEOTIDE SEQUENCE [LARGE SCALE GENOMIC DNA]</scope>
</reference>
<gene>
    <name evidence="4" type="ORF">RFI_31867</name>
</gene>
<dbReference type="Proteomes" id="UP000023152">
    <property type="component" value="Unassembled WGS sequence"/>
</dbReference>
<evidence type="ECO:0000256" key="1">
    <source>
        <dbReference type="ARBA" id="ARBA00022574"/>
    </source>
</evidence>
<feature type="repeat" description="WD" evidence="3">
    <location>
        <begin position="35"/>
        <end position="76"/>
    </location>
</feature>
<dbReference type="PROSITE" id="PS00678">
    <property type="entry name" value="WD_REPEATS_1"/>
    <property type="match status" value="2"/>
</dbReference>
<dbReference type="PROSITE" id="PS50294">
    <property type="entry name" value="WD_REPEATS_REGION"/>
    <property type="match status" value="3"/>
</dbReference>
<dbReference type="EMBL" id="ASPP01028024">
    <property type="protein sequence ID" value="ETO05530.1"/>
    <property type="molecule type" value="Genomic_DNA"/>
</dbReference>
<organism evidence="4 5">
    <name type="scientific">Reticulomyxa filosa</name>
    <dbReference type="NCBI Taxonomy" id="46433"/>
    <lineage>
        <taxon>Eukaryota</taxon>
        <taxon>Sar</taxon>
        <taxon>Rhizaria</taxon>
        <taxon>Retaria</taxon>
        <taxon>Foraminifera</taxon>
        <taxon>Monothalamids</taxon>
        <taxon>Reticulomyxidae</taxon>
        <taxon>Reticulomyxa</taxon>
    </lineage>
</organism>
<evidence type="ECO:0000256" key="2">
    <source>
        <dbReference type="ARBA" id="ARBA00022737"/>
    </source>
</evidence>
<dbReference type="SMART" id="SM00320">
    <property type="entry name" value="WD40"/>
    <property type="match status" value="3"/>
</dbReference>
<feature type="repeat" description="WD" evidence="3">
    <location>
        <begin position="118"/>
        <end position="152"/>
    </location>
</feature>
<dbReference type="InterPro" id="IPR015943">
    <property type="entry name" value="WD40/YVTN_repeat-like_dom_sf"/>
</dbReference>
<keyword evidence="1 3" id="KW-0853">WD repeat</keyword>
<dbReference type="Pfam" id="PF00400">
    <property type="entry name" value="WD40"/>
    <property type="match status" value="3"/>
</dbReference>
<dbReference type="PANTHER" id="PTHR19848:SF8">
    <property type="entry name" value="F-BOX AND WD REPEAT DOMAIN CONTAINING 7"/>
    <property type="match status" value="1"/>
</dbReference>
<accession>X6LXR8</accession>
<keyword evidence="2" id="KW-0677">Repeat</keyword>
<dbReference type="OrthoDB" id="406844at2759"/>
<sequence>MVARLFRYHMIILSSSGDKIINLWNVESGEILKQFKEHSRSVTRAKFSPDRKFIVSCSYDNTVRIWDIKTGIELKIFKEHTDCVDDIQYFPNCQTIVSCSRDRTIKFWNVESGERTQTLKKNSDVKCVDVSQNGNKIISGSNDCKIEIWGLL</sequence>
<keyword evidence="5" id="KW-1185">Reference proteome</keyword>
<dbReference type="PROSITE" id="PS50082">
    <property type="entry name" value="WD_REPEATS_2"/>
    <property type="match status" value="4"/>
</dbReference>
<evidence type="ECO:0000256" key="3">
    <source>
        <dbReference type="PROSITE-ProRule" id="PRU00221"/>
    </source>
</evidence>
<dbReference type="PANTHER" id="PTHR19848">
    <property type="entry name" value="WD40 REPEAT PROTEIN"/>
    <property type="match status" value="1"/>
</dbReference>
<feature type="repeat" description="WD" evidence="3">
    <location>
        <begin position="12"/>
        <end position="34"/>
    </location>
</feature>
<protein>
    <submittedName>
        <fullName evidence="4">WD repeat-containing protein</fullName>
    </submittedName>
</protein>
<dbReference type="SUPFAM" id="SSF50978">
    <property type="entry name" value="WD40 repeat-like"/>
    <property type="match status" value="1"/>
</dbReference>
<name>X6LXR8_RETFI</name>
<evidence type="ECO:0000313" key="4">
    <source>
        <dbReference type="EMBL" id="ETO05530.1"/>
    </source>
</evidence>
<dbReference type="InterPro" id="IPR036322">
    <property type="entry name" value="WD40_repeat_dom_sf"/>
</dbReference>
<evidence type="ECO:0000313" key="5">
    <source>
        <dbReference type="Proteomes" id="UP000023152"/>
    </source>
</evidence>
<dbReference type="PRINTS" id="PR00320">
    <property type="entry name" value="GPROTEINBRPT"/>
</dbReference>
<dbReference type="Gene3D" id="2.130.10.10">
    <property type="entry name" value="YVTN repeat-like/Quinoprotein amine dehydrogenase"/>
    <property type="match status" value="1"/>
</dbReference>
<comment type="caution">
    <text evidence="4">The sequence shown here is derived from an EMBL/GenBank/DDBJ whole genome shotgun (WGS) entry which is preliminary data.</text>
</comment>
<proteinExistence type="predicted"/>